<dbReference type="SUPFAM" id="SSF55658">
    <property type="entry name" value="L9 N-domain-like"/>
    <property type="match status" value="1"/>
</dbReference>
<dbReference type="GO" id="GO:0005840">
    <property type="term" value="C:ribosome"/>
    <property type="evidence" value="ECO:0007669"/>
    <property type="project" value="UniProtKB-KW"/>
</dbReference>
<feature type="domain" description="Large ribosomal subunit protein bL9 C-terminal" evidence="9">
    <location>
        <begin position="64"/>
        <end position="146"/>
    </location>
</feature>
<dbReference type="Pfam" id="PF01281">
    <property type="entry name" value="Ribosomal_L9_N"/>
    <property type="match status" value="1"/>
</dbReference>
<keyword evidence="3 7" id="KW-0694">RNA-binding</keyword>
<dbReference type="GO" id="GO:0019843">
    <property type="term" value="F:rRNA binding"/>
    <property type="evidence" value="ECO:0007669"/>
    <property type="project" value="UniProtKB-UniRule"/>
</dbReference>
<dbReference type="AlphaFoldDB" id="A0A1I0ATV6"/>
<gene>
    <name evidence="7" type="primary">rplI</name>
    <name evidence="10" type="ORF">SAMN04487998_0835</name>
</gene>
<comment type="similarity">
    <text evidence="1 7">Belongs to the bacterial ribosomal protein bL9 family.</text>
</comment>
<evidence type="ECO:0000259" key="8">
    <source>
        <dbReference type="Pfam" id="PF01281"/>
    </source>
</evidence>
<keyword evidence="5 7" id="KW-0687">Ribonucleoprotein</keyword>
<keyword evidence="4 7" id="KW-0689">Ribosomal protein</keyword>
<dbReference type="Gene3D" id="3.10.430.100">
    <property type="entry name" value="Ribosomal protein L9, C-terminal domain"/>
    <property type="match status" value="1"/>
</dbReference>
<dbReference type="InterPro" id="IPR009027">
    <property type="entry name" value="Ribosomal_bL9/RNase_H1_N"/>
</dbReference>
<dbReference type="Pfam" id="PF03948">
    <property type="entry name" value="Ribosomal_L9_C"/>
    <property type="match status" value="1"/>
</dbReference>
<accession>A0A1I0ATV6</accession>
<evidence type="ECO:0000256" key="4">
    <source>
        <dbReference type="ARBA" id="ARBA00022980"/>
    </source>
</evidence>
<dbReference type="HAMAP" id="MF_00503">
    <property type="entry name" value="Ribosomal_bL9"/>
    <property type="match status" value="1"/>
</dbReference>
<proteinExistence type="inferred from homology"/>
<dbReference type="InterPro" id="IPR036935">
    <property type="entry name" value="Ribosomal_bL9_N_sf"/>
</dbReference>
<dbReference type="EMBL" id="FOHS01000001">
    <property type="protein sequence ID" value="SES97836.1"/>
    <property type="molecule type" value="Genomic_DNA"/>
</dbReference>
<keyword evidence="11" id="KW-1185">Reference proteome</keyword>
<dbReference type="RefSeq" id="WP_092768503.1">
    <property type="nucleotide sequence ID" value="NZ_FOHS01000001.1"/>
</dbReference>
<dbReference type="GO" id="GO:0006412">
    <property type="term" value="P:translation"/>
    <property type="evidence" value="ECO:0007669"/>
    <property type="project" value="UniProtKB-UniRule"/>
</dbReference>
<dbReference type="InterPro" id="IPR000244">
    <property type="entry name" value="Ribosomal_bL9"/>
</dbReference>
<evidence type="ECO:0000256" key="5">
    <source>
        <dbReference type="ARBA" id="ARBA00023274"/>
    </source>
</evidence>
<name>A0A1I0ATV6_9BACT</name>
<feature type="domain" description="Ribosomal protein L9" evidence="8">
    <location>
        <begin position="1"/>
        <end position="46"/>
    </location>
</feature>
<evidence type="ECO:0000256" key="2">
    <source>
        <dbReference type="ARBA" id="ARBA00022730"/>
    </source>
</evidence>
<sequence length="147" mass="16053">MEVFLKDDVKGLGYKNDLVTVKPGYGRNYLMPQGLAVLADKTNKKIVAENVRQAAHKADKVKGDAQGLADQIGDMVLDIPAKVGESGKIFGRVTTLQLSDALKAKGIEVDRKRLSFDSDPTSVGEYTASADLHREVKHKIRFNVVAE</sequence>
<dbReference type="GO" id="GO:0003735">
    <property type="term" value="F:structural constituent of ribosome"/>
    <property type="evidence" value="ECO:0007669"/>
    <property type="project" value="InterPro"/>
</dbReference>
<dbReference type="PANTHER" id="PTHR21368">
    <property type="entry name" value="50S RIBOSOMAL PROTEIN L9"/>
    <property type="match status" value="1"/>
</dbReference>
<evidence type="ECO:0000256" key="3">
    <source>
        <dbReference type="ARBA" id="ARBA00022884"/>
    </source>
</evidence>
<dbReference type="InterPro" id="IPR020594">
    <property type="entry name" value="Ribosomal_bL9_bac/chp"/>
</dbReference>
<reference evidence="11" key="1">
    <citation type="submission" date="2016-10" db="EMBL/GenBank/DDBJ databases">
        <authorList>
            <person name="Varghese N."/>
            <person name="Submissions S."/>
        </authorList>
    </citation>
    <scope>NUCLEOTIDE SEQUENCE [LARGE SCALE GENOMIC DNA]</scope>
    <source>
        <strain evidence="11">DSM 15310</strain>
    </source>
</reference>
<dbReference type="NCBIfam" id="TIGR00158">
    <property type="entry name" value="L9"/>
    <property type="match status" value="1"/>
</dbReference>
<comment type="function">
    <text evidence="7">Binds to the 23S rRNA.</text>
</comment>
<protein>
    <recommendedName>
        <fullName evidence="6 7">Large ribosomal subunit protein bL9</fullName>
    </recommendedName>
</protein>
<evidence type="ECO:0000313" key="10">
    <source>
        <dbReference type="EMBL" id="SES97836.1"/>
    </source>
</evidence>
<dbReference type="OrthoDB" id="9788336at2"/>
<dbReference type="InterPro" id="IPR020070">
    <property type="entry name" value="Ribosomal_bL9_N"/>
</dbReference>
<dbReference type="InterPro" id="IPR020069">
    <property type="entry name" value="Ribosomal_bL9_C"/>
</dbReference>
<organism evidence="10 11">
    <name type="scientific">Hymenobacter actinosclerus</name>
    <dbReference type="NCBI Taxonomy" id="82805"/>
    <lineage>
        <taxon>Bacteria</taxon>
        <taxon>Pseudomonadati</taxon>
        <taxon>Bacteroidota</taxon>
        <taxon>Cytophagia</taxon>
        <taxon>Cytophagales</taxon>
        <taxon>Hymenobacteraceae</taxon>
        <taxon>Hymenobacter</taxon>
    </lineage>
</organism>
<evidence type="ECO:0000256" key="6">
    <source>
        <dbReference type="ARBA" id="ARBA00035292"/>
    </source>
</evidence>
<evidence type="ECO:0000256" key="7">
    <source>
        <dbReference type="HAMAP-Rule" id="MF_00503"/>
    </source>
</evidence>
<dbReference type="GO" id="GO:1990904">
    <property type="term" value="C:ribonucleoprotein complex"/>
    <property type="evidence" value="ECO:0007669"/>
    <property type="project" value="UniProtKB-KW"/>
</dbReference>
<keyword evidence="2 7" id="KW-0699">rRNA-binding</keyword>
<dbReference type="InterPro" id="IPR036791">
    <property type="entry name" value="Ribosomal_bL9_C_sf"/>
</dbReference>
<dbReference type="Proteomes" id="UP000198697">
    <property type="component" value="Unassembled WGS sequence"/>
</dbReference>
<evidence type="ECO:0000256" key="1">
    <source>
        <dbReference type="ARBA" id="ARBA00010605"/>
    </source>
</evidence>
<evidence type="ECO:0000259" key="9">
    <source>
        <dbReference type="Pfam" id="PF03948"/>
    </source>
</evidence>
<dbReference type="Gene3D" id="3.40.5.10">
    <property type="entry name" value="Ribosomal protein L9, N-terminal domain"/>
    <property type="match status" value="1"/>
</dbReference>
<dbReference type="SUPFAM" id="SSF55653">
    <property type="entry name" value="Ribosomal protein L9 C-domain"/>
    <property type="match status" value="1"/>
</dbReference>
<evidence type="ECO:0000313" key="11">
    <source>
        <dbReference type="Proteomes" id="UP000198697"/>
    </source>
</evidence>
<dbReference type="STRING" id="82805.SAMN04487998_0835"/>